<dbReference type="EMBL" id="AMFJ01000508">
    <property type="protein sequence ID" value="EKE27247.1"/>
    <property type="molecule type" value="Genomic_DNA"/>
</dbReference>
<dbReference type="AlphaFoldDB" id="K2FZ95"/>
<keyword evidence="1" id="KW-0812">Transmembrane</keyword>
<reference evidence="2" key="1">
    <citation type="journal article" date="2012" name="Science">
        <title>Fermentation, hydrogen, and sulfur metabolism in multiple uncultivated bacterial phyla.</title>
        <authorList>
            <person name="Wrighton K.C."/>
            <person name="Thomas B.C."/>
            <person name="Sharon I."/>
            <person name="Miller C.S."/>
            <person name="Castelle C.J."/>
            <person name="VerBerkmoes N.C."/>
            <person name="Wilkins M.J."/>
            <person name="Hettich R.L."/>
            <person name="Lipton M.S."/>
            <person name="Williams K.H."/>
            <person name="Long P.E."/>
            <person name="Banfield J.F."/>
        </authorList>
    </citation>
    <scope>NUCLEOTIDE SEQUENCE [LARGE SCALE GENOMIC DNA]</scope>
</reference>
<feature type="transmembrane region" description="Helical" evidence="1">
    <location>
        <begin position="72"/>
        <end position="95"/>
    </location>
</feature>
<evidence type="ECO:0000313" key="2">
    <source>
        <dbReference type="EMBL" id="EKE27247.1"/>
    </source>
</evidence>
<gene>
    <name evidence="2" type="ORF">ACD_3C00234G0001</name>
</gene>
<organism evidence="2">
    <name type="scientific">uncultured bacterium</name>
    <name type="common">gcode 4</name>
    <dbReference type="NCBI Taxonomy" id="1234023"/>
    <lineage>
        <taxon>Bacteria</taxon>
        <taxon>environmental samples</taxon>
    </lineage>
</organism>
<evidence type="ECO:0000256" key="1">
    <source>
        <dbReference type="SAM" id="Phobius"/>
    </source>
</evidence>
<dbReference type="InterPro" id="IPR008910">
    <property type="entry name" value="MSC_TM_helix"/>
</dbReference>
<comment type="caution">
    <text evidence="2">The sequence shown here is derived from an EMBL/GenBank/DDBJ whole genome shotgun (WGS) entry which is preliminary data.</text>
</comment>
<dbReference type="Pfam" id="PF05552">
    <property type="entry name" value="MS_channel_1st_1"/>
    <property type="match status" value="1"/>
</dbReference>
<keyword evidence="1" id="KW-1133">Transmembrane helix</keyword>
<protein>
    <submittedName>
        <fullName evidence="2">Uncharacterized protein</fullName>
    </submittedName>
</protein>
<name>K2FZ95_9BACT</name>
<accession>K2FZ95</accession>
<keyword evidence="1" id="KW-0472">Membrane</keyword>
<feature type="transmembrane region" description="Helical" evidence="1">
    <location>
        <begin position="148"/>
        <end position="171"/>
    </location>
</feature>
<feature type="transmembrane region" description="Helical" evidence="1">
    <location>
        <begin position="177"/>
        <end position="202"/>
    </location>
</feature>
<feature type="transmembrane region" description="Helical" evidence="1">
    <location>
        <begin position="115"/>
        <end position="136"/>
    </location>
</feature>
<sequence>MFENFYDQIMDVYFQYQLLAPRLLIALGMLVLGLAISYLIYYLVEWLIRVLGIRRLIQKMSGWDTRFGQQDISVVIAKSLAVFVFILIFRKIVIYLGFYEVENFLSDLIEYLPKLFIWILIAFFGIRFSNSVYGIVKQALRFSEVSTANALALISKIVMLFLTFMIALHYIELVDDFIINSILVWFIAMISIAWGIAFWLWWRSFAEEILWNLKKWTKVPSVKKDSEK</sequence>
<proteinExistence type="predicted"/>
<feature type="transmembrane region" description="Helical" evidence="1">
    <location>
        <begin position="23"/>
        <end position="51"/>
    </location>
</feature>